<evidence type="ECO:0000313" key="3">
    <source>
        <dbReference type="Proteomes" id="UP001054252"/>
    </source>
</evidence>
<reference evidence="2 3" key="1">
    <citation type="journal article" date="2021" name="Commun. Biol.">
        <title>The genome of Shorea leprosula (Dipterocarpaceae) highlights the ecological relevance of drought in aseasonal tropical rainforests.</title>
        <authorList>
            <person name="Ng K.K.S."/>
            <person name="Kobayashi M.J."/>
            <person name="Fawcett J.A."/>
            <person name="Hatakeyama M."/>
            <person name="Paape T."/>
            <person name="Ng C.H."/>
            <person name="Ang C.C."/>
            <person name="Tnah L.H."/>
            <person name="Lee C.T."/>
            <person name="Nishiyama T."/>
            <person name="Sese J."/>
            <person name="O'Brien M.J."/>
            <person name="Copetti D."/>
            <person name="Mohd Noor M.I."/>
            <person name="Ong R.C."/>
            <person name="Putra M."/>
            <person name="Sireger I.Z."/>
            <person name="Indrioko S."/>
            <person name="Kosugi Y."/>
            <person name="Izuno A."/>
            <person name="Isagi Y."/>
            <person name="Lee S.L."/>
            <person name="Shimizu K.K."/>
        </authorList>
    </citation>
    <scope>NUCLEOTIDE SEQUENCE [LARGE SCALE GENOMIC DNA]</scope>
    <source>
        <strain evidence="2">214</strain>
    </source>
</reference>
<proteinExistence type="predicted"/>
<sequence>MRITMPSFLILDQPKMVQTLVSTQVMGTYGYAAPEFVMTGAQKAIQLAAHCLGHDPKARPLMSEVVEALKPLPNLNDVACSSSHFQVMPAECAGSVANARNGGRLQGGFPSSNGQPSRSIPTPNGPHVSPYNLNHLHRSPKPDVGQPSE</sequence>
<comment type="caution">
    <text evidence="2">The sequence shown here is derived from an EMBL/GenBank/DDBJ whole genome shotgun (WGS) entry which is preliminary data.</text>
</comment>
<evidence type="ECO:0000313" key="2">
    <source>
        <dbReference type="EMBL" id="GKV08695.1"/>
    </source>
</evidence>
<name>A0AAV5JE58_9ROSI</name>
<dbReference type="InterPro" id="IPR011009">
    <property type="entry name" value="Kinase-like_dom_sf"/>
</dbReference>
<dbReference type="SUPFAM" id="SSF56112">
    <property type="entry name" value="Protein kinase-like (PK-like)"/>
    <property type="match status" value="1"/>
</dbReference>
<dbReference type="EMBL" id="BPVZ01000029">
    <property type="protein sequence ID" value="GKV08695.1"/>
    <property type="molecule type" value="Genomic_DNA"/>
</dbReference>
<keyword evidence="3" id="KW-1185">Reference proteome</keyword>
<accession>A0AAV5JE58</accession>
<organism evidence="2 3">
    <name type="scientific">Rubroshorea leprosula</name>
    <dbReference type="NCBI Taxonomy" id="152421"/>
    <lineage>
        <taxon>Eukaryota</taxon>
        <taxon>Viridiplantae</taxon>
        <taxon>Streptophyta</taxon>
        <taxon>Embryophyta</taxon>
        <taxon>Tracheophyta</taxon>
        <taxon>Spermatophyta</taxon>
        <taxon>Magnoliopsida</taxon>
        <taxon>eudicotyledons</taxon>
        <taxon>Gunneridae</taxon>
        <taxon>Pentapetalae</taxon>
        <taxon>rosids</taxon>
        <taxon>malvids</taxon>
        <taxon>Malvales</taxon>
        <taxon>Dipterocarpaceae</taxon>
        <taxon>Rubroshorea</taxon>
    </lineage>
</organism>
<gene>
    <name evidence="2" type="ORF">SLEP1_g20293</name>
</gene>
<feature type="compositionally biased region" description="Polar residues" evidence="1">
    <location>
        <begin position="109"/>
        <end position="122"/>
    </location>
</feature>
<feature type="region of interest" description="Disordered" evidence="1">
    <location>
        <begin position="99"/>
        <end position="149"/>
    </location>
</feature>
<dbReference type="PANTHER" id="PTHR45621">
    <property type="entry name" value="OS01G0588500 PROTEIN-RELATED"/>
    <property type="match status" value="1"/>
</dbReference>
<dbReference type="AlphaFoldDB" id="A0AAV5JE58"/>
<dbReference type="Proteomes" id="UP001054252">
    <property type="component" value="Unassembled WGS sequence"/>
</dbReference>
<evidence type="ECO:0000256" key="1">
    <source>
        <dbReference type="SAM" id="MobiDB-lite"/>
    </source>
</evidence>
<protein>
    <submittedName>
        <fullName evidence="2">Uncharacterized protein</fullName>
    </submittedName>
</protein>
<dbReference type="InterPro" id="IPR050823">
    <property type="entry name" value="Plant_Ser_Thr_Prot_Kinase"/>
</dbReference>